<organism evidence="2 3">
    <name type="scientific">Pseudoleptotrichia goodfellowii</name>
    <dbReference type="NCBI Taxonomy" id="157692"/>
    <lineage>
        <taxon>Bacteria</taxon>
        <taxon>Fusobacteriati</taxon>
        <taxon>Fusobacteriota</taxon>
        <taxon>Fusobacteriia</taxon>
        <taxon>Fusobacteriales</taxon>
        <taxon>Leptotrichiaceae</taxon>
        <taxon>Pseudoleptotrichia</taxon>
    </lineage>
</organism>
<feature type="domain" description="Glycosyltransferase 2-like" evidence="1">
    <location>
        <begin position="8"/>
        <end position="154"/>
    </location>
</feature>
<dbReference type="PANTHER" id="PTHR43179:SF10">
    <property type="entry name" value="GLYCOSYL TRANSFERASE"/>
    <property type="match status" value="1"/>
</dbReference>
<evidence type="ECO:0000313" key="3">
    <source>
        <dbReference type="Proteomes" id="UP000321606"/>
    </source>
</evidence>
<proteinExistence type="predicted"/>
<protein>
    <submittedName>
        <fullName evidence="2">Glycosyltransferase, group 2 family protein</fullName>
    </submittedName>
</protein>
<gene>
    <name evidence="2" type="ORF">JCM16774_2244</name>
</gene>
<dbReference type="InterPro" id="IPR001173">
    <property type="entry name" value="Glyco_trans_2-like"/>
</dbReference>
<evidence type="ECO:0000259" key="1">
    <source>
        <dbReference type="Pfam" id="PF00535"/>
    </source>
</evidence>
<dbReference type="Proteomes" id="UP000321606">
    <property type="component" value="Chromosome"/>
</dbReference>
<accession>A0A510JDB2</accession>
<dbReference type="InterPro" id="IPR029044">
    <property type="entry name" value="Nucleotide-diphossugar_trans"/>
</dbReference>
<sequence length="301" mass="36038">MYDITAGIVVYNTKREDLKKAVSSFLNTDLNVKLRISDNSPTDKFLQELEDFLKECEKDYGLKNIKDKVEYIFNNNNGGYGWGHNKIIEKLTDNPEKSAESRKGKMISKYHLILNPDIYFEKGTLEKLFDYMENNPETGQIMPKVIYPDGELQYLCKLIPTPVNLVFRRFLPIKKIKEKLDYDYEMKWSGYDKIMEVPILSGCFMFFRTEKLLQLKGFDERYFMYLEDYDLSRRMNEISKTVFYPYAQIVHNHAKESYKSRKMTVIHIKSAIKYFNKWGWIFDRKRKETNKKIKEKFFENK</sequence>
<dbReference type="AlphaFoldDB" id="A0A510JDB2"/>
<dbReference type="STRING" id="714315.GCA_000516535_02239"/>
<dbReference type="EMBL" id="AP019822">
    <property type="protein sequence ID" value="BBM37282.1"/>
    <property type="molecule type" value="Genomic_DNA"/>
</dbReference>
<evidence type="ECO:0000313" key="2">
    <source>
        <dbReference type="EMBL" id="BBM37282.1"/>
    </source>
</evidence>
<dbReference type="Pfam" id="PF00535">
    <property type="entry name" value="Glycos_transf_2"/>
    <property type="match status" value="1"/>
</dbReference>
<reference evidence="2 3" key="1">
    <citation type="submission" date="2019-07" db="EMBL/GenBank/DDBJ databases">
        <title>Complete Genome Sequence of Leptotrichia goodfellowii Strain JCM 16774.</title>
        <authorList>
            <person name="Watanabe S."/>
            <person name="Cui L."/>
        </authorList>
    </citation>
    <scope>NUCLEOTIDE SEQUENCE [LARGE SCALE GENOMIC DNA]</scope>
    <source>
        <strain evidence="2 3">JCM16774</strain>
    </source>
</reference>
<dbReference type="KEGG" id="lgo:JCM16774_2244"/>
<dbReference type="PANTHER" id="PTHR43179">
    <property type="entry name" value="RHAMNOSYLTRANSFERASE WBBL"/>
    <property type="match status" value="1"/>
</dbReference>
<dbReference type="SUPFAM" id="SSF53448">
    <property type="entry name" value="Nucleotide-diphospho-sugar transferases"/>
    <property type="match status" value="1"/>
</dbReference>
<dbReference type="OrthoDB" id="9813495at2"/>
<name>A0A510JDB2_9FUSO</name>
<dbReference type="GO" id="GO:0016740">
    <property type="term" value="F:transferase activity"/>
    <property type="evidence" value="ECO:0007669"/>
    <property type="project" value="UniProtKB-KW"/>
</dbReference>
<dbReference type="Gene3D" id="3.90.550.10">
    <property type="entry name" value="Spore Coat Polysaccharide Biosynthesis Protein SpsA, Chain A"/>
    <property type="match status" value="1"/>
</dbReference>
<dbReference type="RefSeq" id="WP_026738338.1">
    <property type="nucleotide sequence ID" value="NZ_AP019822.1"/>
</dbReference>
<keyword evidence="2" id="KW-0808">Transferase</keyword>